<keyword evidence="3 7" id="KW-0699">rRNA-binding</keyword>
<proteinExistence type="inferred from homology"/>
<dbReference type="AlphaFoldDB" id="A0A1F4S529"/>
<comment type="caution">
    <text evidence="10">The sequence shown here is derived from an EMBL/GenBank/DDBJ whole genome shotgun (WGS) entry which is preliminary data.</text>
</comment>
<dbReference type="FunFam" id="1.10.455.10:FF:000001">
    <property type="entry name" value="30S ribosomal protein S7"/>
    <property type="match status" value="1"/>
</dbReference>
<dbReference type="InterPro" id="IPR023798">
    <property type="entry name" value="Ribosomal_uS7_dom"/>
</dbReference>
<sequence>MPRSGKISKRKFVGDAVYGNVDIQRFINKVMYDGKKSLAEKLVYSSLKAVEDKLKKDGIEIFKTVLHNLSPLMEVKSRRVGGATYQVPIEVTSERGKALAMQWLRDAARERAGKGMVEKLTLELLDSFNGVGVAMKKKEDMHKTAESNKAFAHFRW</sequence>
<dbReference type="InterPro" id="IPR000235">
    <property type="entry name" value="Ribosomal_uS7"/>
</dbReference>
<evidence type="ECO:0000256" key="8">
    <source>
        <dbReference type="RuleBase" id="RU003619"/>
    </source>
</evidence>
<dbReference type="NCBIfam" id="TIGR01029">
    <property type="entry name" value="rpsG_bact"/>
    <property type="match status" value="1"/>
</dbReference>
<dbReference type="PROSITE" id="PS00052">
    <property type="entry name" value="RIBOSOMAL_S7"/>
    <property type="match status" value="1"/>
</dbReference>
<dbReference type="InterPro" id="IPR036823">
    <property type="entry name" value="Ribosomal_uS7_dom_sf"/>
</dbReference>
<dbReference type="Gene3D" id="1.10.455.10">
    <property type="entry name" value="Ribosomal protein S7 domain"/>
    <property type="match status" value="1"/>
</dbReference>
<dbReference type="InterPro" id="IPR005717">
    <property type="entry name" value="Ribosomal_uS7_bac/org-type"/>
</dbReference>
<evidence type="ECO:0000256" key="4">
    <source>
        <dbReference type="ARBA" id="ARBA00022884"/>
    </source>
</evidence>
<dbReference type="GO" id="GO:0003735">
    <property type="term" value="F:structural constituent of ribosome"/>
    <property type="evidence" value="ECO:0007669"/>
    <property type="project" value="InterPro"/>
</dbReference>
<evidence type="ECO:0000256" key="6">
    <source>
        <dbReference type="ARBA" id="ARBA00023274"/>
    </source>
</evidence>
<evidence type="ECO:0000256" key="3">
    <source>
        <dbReference type="ARBA" id="ARBA00022730"/>
    </source>
</evidence>
<evidence type="ECO:0000313" key="10">
    <source>
        <dbReference type="EMBL" id="OGC15535.1"/>
    </source>
</evidence>
<dbReference type="GO" id="GO:0006412">
    <property type="term" value="P:translation"/>
    <property type="evidence" value="ECO:0007669"/>
    <property type="project" value="UniProtKB-UniRule"/>
</dbReference>
<dbReference type="SUPFAM" id="SSF47973">
    <property type="entry name" value="Ribosomal protein S7"/>
    <property type="match status" value="1"/>
</dbReference>
<dbReference type="Pfam" id="PF00177">
    <property type="entry name" value="Ribosomal_S7"/>
    <property type="match status" value="1"/>
</dbReference>
<reference evidence="10 11" key="1">
    <citation type="journal article" date="2016" name="Nat. Commun.">
        <title>Thousands of microbial genomes shed light on interconnected biogeochemical processes in an aquifer system.</title>
        <authorList>
            <person name="Anantharaman K."/>
            <person name="Brown C.T."/>
            <person name="Hug L.A."/>
            <person name="Sharon I."/>
            <person name="Castelle C.J."/>
            <person name="Probst A.J."/>
            <person name="Thomas B.C."/>
            <person name="Singh A."/>
            <person name="Wilkins M.J."/>
            <person name="Karaoz U."/>
            <person name="Brodie E.L."/>
            <person name="Williams K.H."/>
            <person name="Hubbard S.S."/>
            <person name="Banfield J.F."/>
        </authorList>
    </citation>
    <scope>NUCLEOTIDE SEQUENCE [LARGE SCALE GENOMIC DNA]</scope>
</reference>
<keyword evidence="5 7" id="KW-0689">Ribosomal protein</keyword>
<comment type="similarity">
    <text evidence="1 7 8">Belongs to the universal ribosomal protein uS7 family.</text>
</comment>
<dbReference type="Proteomes" id="UP000177905">
    <property type="component" value="Unassembled WGS sequence"/>
</dbReference>
<dbReference type="GO" id="GO:0015935">
    <property type="term" value="C:small ribosomal subunit"/>
    <property type="evidence" value="ECO:0007669"/>
    <property type="project" value="InterPro"/>
</dbReference>
<evidence type="ECO:0000256" key="2">
    <source>
        <dbReference type="ARBA" id="ARBA00022555"/>
    </source>
</evidence>
<dbReference type="GO" id="GO:0019843">
    <property type="term" value="F:rRNA binding"/>
    <property type="evidence" value="ECO:0007669"/>
    <property type="project" value="UniProtKB-UniRule"/>
</dbReference>
<accession>A0A1F4S529</accession>
<evidence type="ECO:0000256" key="1">
    <source>
        <dbReference type="ARBA" id="ARBA00007151"/>
    </source>
</evidence>
<comment type="function">
    <text evidence="7">One of the primary rRNA binding proteins, it binds directly to 16S rRNA where it nucleates assembly of the head domain of the 30S subunit. Is located at the subunit interface close to the decoding center, probably blocks exit of the E-site tRNA.</text>
</comment>
<dbReference type="EMBL" id="MEUA01000019">
    <property type="protein sequence ID" value="OGC15535.1"/>
    <property type="molecule type" value="Genomic_DNA"/>
</dbReference>
<dbReference type="CDD" id="cd14869">
    <property type="entry name" value="uS7_Bacteria"/>
    <property type="match status" value="1"/>
</dbReference>
<evidence type="ECO:0000259" key="9">
    <source>
        <dbReference type="Pfam" id="PF00177"/>
    </source>
</evidence>
<organism evidence="10 11">
    <name type="scientific">candidate division WOR-1 bacterium RIFOXYB2_FULL_36_35</name>
    <dbReference type="NCBI Taxonomy" id="1802578"/>
    <lineage>
        <taxon>Bacteria</taxon>
        <taxon>Bacillati</taxon>
        <taxon>Saganbacteria</taxon>
    </lineage>
</organism>
<dbReference type="GO" id="GO:0000049">
    <property type="term" value="F:tRNA binding"/>
    <property type="evidence" value="ECO:0007669"/>
    <property type="project" value="UniProtKB-UniRule"/>
</dbReference>
<feature type="domain" description="Small ribosomal subunit protein uS7" evidence="9">
    <location>
        <begin position="2"/>
        <end position="149"/>
    </location>
</feature>
<keyword evidence="2 7" id="KW-0820">tRNA-binding</keyword>
<name>A0A1F4S529_UNCSA</name>
<evidence type="ECO:0000313" key="11">
    <source>
        <dbReference type="Proteomes" id="UP000177905"/>
    </source>
</evidence>
<gene>
    <name evidence="7" type="primary">rpsG</name>
    <name evidence="10" type="ORF">A2290_04005</name>
</gene>
<comment type="subunit">
    <text evidence="7">Part of the 30S ribosomal subunit. Contacts proteins S9 and S11.</text>
</comment>
<dbReference type="InterPro" id="IPR020606">
    <property type="entry name" value="Ribosomal_uS7_CS"/>
</dbReference>
<protein>
    <recommendedName>
        <fullName evidence="7">Small ribosomal subunit protein uS7</fullName>
    </recommendedName>
</protein>
<keyword evidence="6 7" id="KW-0687">Ribonucleoprotein</keyword>
<dbReference type="HAMAP" id="MF_00480_B">
    <property type="entry name" value="Ribosomal_uS7_B"/>
    <property type="match status" value="1"/>
</dbReference>
<evidence type="ECO:0000256" key="7">
    <source>
        <dbReference type="HAMAP-Rule" id="MF_00480"/>
    </source>
</evidence>
<evidence type="ECO:0000256" key="5">
    <source>
        <dbReference type="ARBA" id="ARBA00022980"/>
    </source>
</evidence>
<keyword evidence="4 7" id="KW-0694">RNA-binding</keyword>
<dbReference type="PANTHER" id="PTHR11205">
    <property type="entry name" value="RIBOSOMAL PROTEIN S7"/>
    <property type="match status" value="1"/>
</dbReference>
<dbReference type="PIRSF" id="PIRSF002122">
    <property type="entry name" value="RPS7p_RPS7a_RPS5e_RPS7o"/>
    <property type="match status" value="1"/>
</dbReference>